<evidence type="ECO:0000313" key="3">
    <source>
        <dbReference type="Proteomes" id="UP001500889"/>
    </source>
</evidence>
<dbReference type="AlphaFoldDB" id="A0AAU9G351"/>
<protein>
    <submittedName>
        <fullName evidence="2">Uncharacterized protein</fullName>
    </submittedName>
</protein>
<gene>
    <name evidence="2" type="ORF">DMAD_02000</name>
</gene>
<evidence type="ECO:0000313" key="2">
    <source>
        <dbReference type="EMBL" id="BFG02509.1"/>
    </source>
</evidence>
<organism evidence="2 3">
    <name type="scientific">Drosophila madeirensis</name>
    <name type="common">Fruit fly</name>
    <dbReference type="NCBI Taxonomy" id="30013"/>
    <lineage>
        <taxon>Eukaryota</taxon>
        <taxon>Metazoa</taxon>
        <taxon>Ecdysozoa</taxon>
        <taxon>Arthropoda</taxon>
        <taxon>Hexapoda</taxon>
        <taxon>Insecta</taxon>
        <taxon>Pterygota</taxon>
        <taxon>Neoptera</taxon>
        <taxon>Endopterygota</taxon>
        <taxon>Diptera</taxon>
        <taxon>Brachycera</taxon>
        <taxon>Muscomorpha</taxon>
        <taxon>Ephydroidea</taxon>
        <taxon>Drosophilidae</taxon>
        <taxon>Drosophila</taxon>
        <taxon>Sophophora</taxon>
    </lineage>
</organism>
<reference evidence="2 3" key="1">
    <citation type="submission" date="2024-02" db="EMBL/GenBank/DDBJ databases">
        <title>A chromosome-level genome assembly of Drosophila madeirensis, a fruit fly species endemic to Madeira island.</title>
        <authorList>
            <person name="Tomihara K."/>
            <person name="Llopart A."/>
            <person name="Yamamoto D."/>
        </authorList>
    </citation>
    <scope>NUCLEOTIDE SEQUENCE [LARGE SCALE GENOMIC DNA]</scope>
    <source>
        <strain evidence="2 3">RF1</strain>
    </source>
</reference>
<name>A0AAU9G351_DROMD</name>
<dbReference type="EMBL" id="AP029266">
    <property type="protein sequence ID" value="BFG02509.1"/>
    <property type="molecule type" value="Genomic_DNA"/>
</dbReference>
<proteinExistence type="predicted"/>
<feature type="compositionally biased region" description="Acidic residues" evidence="1">
    <location>
        <begin position="31"/>
        <end position="44"/>
    </location>
</feature>
<accession>A0AAU9G351</accession>
<feature type="region of interest" description="Disordered" evidence="1">
    <location>
        <begin position="31"/>
        <end position="53"/>
    </location>
</feature>
<evidence type="ECO:0000256" key="1">
    <source>
        <dbReference type="SAM" id="MobiDB-lite"/>
    </source>
</evidence>
<sequence length="82" mass="9697">MAPRDFPVKWGEDELDCDDEVLQQHLIQAELDDLTEDEDEDEQSDQVSDSREQYNSEMQQLFIILEQQTAELLQLLLNRFNP</sequence>
<dbReference type="Proteomes" id="UP001500889">
    <property type="component" value="Chromosome A"/>
</dbReference>
<keyword evidence="3" id="KW-1185">Reference proteome</keyword>